<keyword evidence="1" id="KW-0862">Zinc</keyword>
<accession>A0A919R4V9</accession>
<dbReference type="Proteomes" id="UP000655287">
    <property type="component" value="Unassembled WGS sequence"/>
</dbReference>
<reference evidence="2" key="1">
    <citation type="submission" date="2021-01" db="EMBL/GenBank/DDBJ databases">
        <title>Whole genome shotgun sequence of Sphaerisporangium rufum NBRC 109079.</title>
        <authorList>
            <person name="Komaki H."/>
            <person name="Tamura T."/>
        </authorList>
    </citation>
    <scope>NUCLEOTIDE SEQUENCE</scope>
    <source>
        <strain evidence="2">NBRC 109079</strain>
    </source>
</reference>
<comment type="caution">
    <text evidence="2">The sequence shown here is derived from an EMBL/GenBank/DDBJ whole genome shotgun (WGS) entry which is preliminary data.</text>
</comment>
<dbReference type="InterPro" id="IPR003737">
    <property type="entry name" value="GlcNAc_PI_deacetylase-related"/>
</dbReference>
<dbReference type="Pfam" id="PF02585">
    <property type="entry name" value="PIG-L"/>
    <property type="match status" value="1"/>
</dbReference>
<dbReference type="InterPro" id="IPR024078">
    <property type="entry name" value="LmbE-like_dom_sf"/>
</dbReference>
<dbReference type="GO" id="GO:0016137">
    <property type="term" value="P:glycoside metabolic process"/>
    <property type="evidence" value="ECO:0007669"/>
    <property type="project" value="UniProtKB-ARBA"/>
</dbReference>
<evidence type="ECO:0000313" key="3">
    <source>
        <dbReference type="Proteomes" id="UP000655287"/>
    </source>
</evidence>
<keyword evidence="3" id="KW-1185">Reference proteome</keyword>
<organism evidence="2 3">
    <name type="scientific">Sphaerisporangium rufum</name>
    <dbReference type="NCBI Taxonomy" id="1381558"/>
    <lineage>
        <taxon>Bacteria</taxon>
        <taxon>Bacillati</taxon>
        <taxon>Actinomycetota</taxon>
        <taxon>Actinomycetes</taxon>
        <taxon>Streptosporangiales</taxon>
        <taxon>Streptosporangiaceae</taxon>
        <taxon>Sphaerisporangium</taxon>
    </lineage>
</organism>
<sequence>MNRRTLPQPDDVGIYTFPQDLVQAHLAHQEALAARRDKGESSIIKVTAPYLQYTYLIEERRPQGRPVVAIEPHHDDLALSASGSFLARPRPLTVVTVFTNTNSADRTVRARRFDRTLISQLRAQESRQALRPLRACHHLLGHTDAVPPYGPYSRGDLDRVTADLEEILAGRGDAEILAPAAVTRHPDHLLVHEAAKRLGCRWFWEDVAFWQTYALSVDDLHLFYERTASVLSGELTDISDVVLDKLTLLYLHSSQLQPLHAMYRPIRYAWTTGSGLRAQKPSALYAERFYRSVTS</sequence>
<gene>
    <name evidence="2" type="ORF">Sru01_34180</name>
</gene>
<dbReference type="Gene3D" id="3.40.50.10320">
    <property type="entry name" value="LmbE-like"/>
    <property type="match status" value="1"/>
</dbReference>
<name>A0A919R4V9_9ACTN</name>
<evidence type="ECO:0000313" key="2">
    <source>
        <dbReference type="EMBL" id="GII78436.1"/>
    </source>
</evidence>
<evidence type="ECO:0008006" key="4">
    <source>
        <dbReference type="Google" id="ProtNLM"/>
    </source>
</evidence>
<evidence type="ECO:0000256" key="1">
    <source>
        <dbReference type="ARBA" id="ARBA00022833"/>
    </source>
</evidence>
<dbReference type="RefSeq" id="WP_203985976.1">
    <property type="nucleotide sequence ID" value="NZ_BOOU01000048.1"/>
</dbReference>
<dbReference type="SUPFAM" id="SSF102588">
    <property type="entry name" value="LmbE-like"/>
    <property type="match status" value="1"/>
</dbReference>
<dbReference type="EMBL" id="BOOU01000048">
    <property type="protein sequence ID" value="GII78436.1"/>
    <property type="molecule type" value="Genomic_DNA"/>
</dbReference>
<proteinExistence type="predicted"/>
<protein>
    <recommendedName>
        <fullName evidence="4">PIG-L family deacetylase</fullName>
    </recommendedName>
</protein>
<dbReference type="AlphaFoldDB" id="A0A919R4V9"/>